<feature type="domain" description="Retroviral polymerase SH3-like" evidence="2">
    <location>
        <begin position="59"/>
        <end position="91"/>
    </location>
</feature>
<gene>
    <name evidence="3" type="ORF">L3X38_017571</name>
</gene>
<evidence type="ECO:0008006" key="5">
    <source>
        <dbReference type="Google" id="ProtNLM"/>
    </source>
</evidence>
<evidence type="ECO:0000313" key="3">
    <source>
        <dbReference type="EMBL" id="KAI5338300.1"/>
    </source>
</evidence>
<dbReference type="EMBL" id="JAJFAZ020000003">
    <property type="protein sequence ID" value="KAI5338300.1"/>
    <property type="molecule type" value="Genomic_DNA"/>
</dbReference>
<evidence type="ECO:0000313" key="4">
    <source>
        <dbReference type="Proteomes" id="UP001054821"/>
    </source>
</evidence>
<feature type="domain" description="Reverse transcriptase Ty1/copia-type" evidence="1">
    <location>
        <begin position="203"/>
        <end position="268"/>
    </location>
</feature>
<dbReference type="SUPFAM" id="SSF56672">
    <property type="entry name" value="DNA/RNA polymerases"/>
    <property type="match status" value="1"/>
</dbReference>
<evidence type="ECO:0000259" key="1">
    <source>
        <dbReference type="Pfam" id="PF07727"/>
    </source>
</evidence>
<protein>
    <recommendedName>
        <fullName evidence="5">Mitochondrial protein</fullName>
    </recommendedName>
</protein>
<dbReference type="PANTHER" id="PTHR11439">
    <property type="entry name" value="GAG-POL-RELATED RETROTRANSPOSON"/>
    <property type="match status" value="1"/>
</dbReference>
<reference evidence="3 4" key="1">
    <citation type="journal article" date="2022" name="G3 (Bethesda)">
        <title>Whole-genome sequence and methylome profiling of the almond [Prunus dulcis (Mill.) D.A. Webb] cultivar 'Nonpareil'.</title>
        <authorList>
            <person name="D'Amico-Willman K.M."/>
            <person name="Ouma W.Z."/>
            <person name="Meulia T."/>
            <person name="Sideli G.M."/>
            <person name="Gradziel T.M."/>
            <person name="Fresnedo-Ramirez J."/>
        </authorList>
    </citation>
    <scope>NUCLEOTIDE SEQUENCE [LARGE SCALE GENOMIC DNA]</scope>
    <source>
        <strain evidence="3">Clone GOH B32 T37-40</strain>
    </source>
</reference>
<keyword evidence="4" id="KW-1185">Reference proteome</keyword>
<dbReference type="InterPro" id="IPR013103">
    <property type="entry name" value="RVT_2"/>
</dbReference>
<comment type="caution">
    <text evidence="3">The sequence shown here is derived from an EMBL/GenBank/DDBJ whole genome shotgun (WGS) entry which is preliminary data.</text>
</comment>
<organism evidence="3 4">
    <name type="scientific">Prunus dulcis</name>
    <name type="common">Almond</name>
    <name type="synonym">Amygdalus dulcis</name>
    <dbReference type="NCBI Taxonomy" id="3755"/>
    <lineage>
        <taxon>Eukaryota</taxon>
        <taxon>Viridiplantae</taxon>
        <taxon>Streptophyta</taxon>
        <taxon>Embryophyta</taxon>
        <taxon>Tracheophyta</taxon>
        <taxon>Spermatophyta</taxon>
        <taxon>Magnoliopsida</taxon>
        <taxon>eudicotyledons</taxon>
        <taxon>Gunneridae</taxon>
        <taxon>Pentapetalae</taxon>
        <taxon>rosids</taxon>
        <taxon>fabids</taxon>
        <taxon>Rosales</taxon>
        <taxon>Rosaceae</taxon>
        <taxon>Amygdaloideae</taxon>
        <taxon>Amygdaleae</taxon>
        <taxon>Prunus</taxon>
    </lineage>
</organism>
<dbReference type="Pfam" id="PF25597">
    <property type="entry name" value="SH3_retrovirus"/>
    <property type="match status" value="1"/>
</dbReference>
<dbReference type="InterPro" id="IPR043502">
    <property type="entry name" value="DNA/RNA_pol_sf"/>
</dbReference>
<sequence>MICTLLITSHTSHNLWVKAALTTIHLINLLPTPNLQWDTPYNRFFQHPPSYSHLRVFGCSCFPYLGPYTENKLTNRTLECVFLGYSSHHKAPNPLVPVAPTSLVPATPDPTVSVALNPLVKAAPNPQVLVALQSPALVPCMRTHLQDGIQKPQLYIDGTIKYPLPRALLTVVEHTESTCFSQATKHIEWRDAMTKEINALLKNHTWSLVPSSSSQNLVGCNWVFRIKRHSDDSIERYKARLVAKGFHQRPGIDYAETFNSVVEPATIRTASHTIFLLLYVDDIVVTSSDSTHLQQFISLLGGQFDIKDLGPLSYFLGLQVLHKDGTLHINQLKYAHDLLQKANLLNSKPASTSLAAKVLLSVYDGALISNPTEYRELVGSLQYLTLTRPDISFVVNTVAQFMSAPLTSHLVASKRILRYIKGTIDLGLTFTPKTADARLSAYSERN</sequence>
<dbReference type="Proteomes" id="UP001054821">
    <property type="component" value="Chromosome 3"/>
</dbReference>
<dbReference type="AlphaFoldDB" id="A0AAD4W7C7"/>
<name>A0AAD4W7C7_PRUDU</name>
<proteinExistence type="predicted"/>
<accession>A0AAD4W7C7</accession>
<dbReference type="Pfam" id="PF07727">
    <property type="entry name" value="RVT_2"/>
    <property type="match status" value="2"/>
</dbReference>
<feature type="domain" description="Reverse transcriptase Ty1/copia-type" evidence="1">
    <location>
        <begin position="271"/>
        <end position="353"/>
    </location>
</feature>
<evidence type="ECO:0000259" key="2">
    <source>
        <dbReference type="Pfam" id="PF25597"/>
    </source>
</evidence>
<dbReference type="PANTHER" id="PTHR11439:SF455">
    <property type="entry name" value="RLK (RECEPTOR-LIKE PROTEIN KINASE) 8, PUTATIVE-RELATED"/>
    <property type="match status" value="1"/>
</dbReference>
<dbReference type="InterPro" id="IPR057670">
    <property type="entry name" value="SH3_retrovirus"/>
</dbReference>